<dbReference type="RefSeq" id="WP_182219718.1">
    <property type="nucleotide sequence ID" value="NZ_JACEZS010000018.1"/>
</dbReference>
<keyword evidence="1" id="KW-1133">Transmembrane helix</keyword>
<dbReference type="InterPro" id="IPR012902">
    <property type="entry name" value="N_methyl_site"/>
</dbReference>
<accession>A0A7W2I8G2</accession>
<comment type="caution">
    <text evidence="2">The sequence shown here is derived from an EMBL/GenBank/DDBJ whole genome shotgun (WGS) entry which is preliminary data.</text>
</comment>
<keyword evidence="1" id="KW-0472">Membrane</keyword>
<sequence>MTNSLSPRRRGGFSLIELMVSVVVGMLALLFATRLITNAEINRNASLGGSDAMQNGMLALFSMQNDAAQAGWGLNDTLVAGCDTVFTDASGYTLAPAPRNGAVITPMSAVIIEDGGANPDRITFYTGTSPAAVGSVKSSLAYAGGSVLKIATRAPYGFNQGDVIVVAPEPAGATKCALAQVASIPPFPNDDGIDFSAGSAYRFNTAGGLGANFGAGQARVYNLGPGSRLAFHSWSVNNGILLLRATDLAGASQQPVSVIDNVVSIKAQYGFDTRVLPGYDPAPDKDGMQVGQWSSTMINADGDADTGGAGDFQRIAAVRIAVVARSKSAEKPDSHGNCSATTVQPQVFTSVAPAGVAAVPVTVNVAVAGDPIDWKCYRYRVFETIVSLRNAEWRP</sequence>
<dbReference type="Proteomes" id="UP000566711">
    <property type="component" value="Unassembled WGS sequence"/>
</dbReference>
<reference evidence="2 3" key="1">
    <citation type="submission" date="2020-07" db="EMBL/GenBank/DDBJ databases">
        <title>Novel species isolated from subtropical streams in China.</title>
        <authorList>
            <person name="Lu H."/>
        </authorList>
    </citation>
    <scope>NUCLEOTIDE SEQUENCE [LARGE SCALE GENOMIC DNA]</scope>
    <source>
        <strain evidence="2 3">FT3S</strain>
    </source>
</reference>
<gene>
    <name evidence="2" type="ORF">H3H36_19290</name>
</gene>
<dbReference type="EMBL" id="JACEZS010000018">
    <property type="protein sequence ID" value="MBA5607506.1"/>
    <property type="molecule type" value="Genomic_DNA"/>
</dbReference>
<evidence type="ECO:0000256" key="1">
    <source>
        <dbReference type="SAM" id="Phobius"/>
    </source>
</evidence>
<proteinExistence type="predicted"/>
<keyword evidence="3" id="KW-1185">Reference proteome</keyword>
<protein>
    <submittedName>
        <fullName evidence="2">PilW family protein</fullName>
    </submittedName>
</protein>
<dbReference type="Pfam" id="PF07963">
    <property type="entry name" value="N_methyl"/>
    <property type="match status" value="1"/>
</dbReference>
<dbReference type="InterPro" id="IPR032092">
    <property type="entry name" value="PilW"/>
</dbReference>
<dbReference type="GO" id="GO:0043683">
    <property type="term" value="P:type IV pilus assembly"/>
    <property type="evidence" value="ECO:0007669"/>
    <property type="project" value="InterPro"/>
</dbReference>
<keyword evidence="1" id="KW-0812">Transmembrane</keyword>
<organism evidence="2 3">
    <name type="scientific">Rugamonas fusca</name>
    <dbReference type="NCBI Taxonomy" id="2758568"/>
    <lineage>
        <taxon>Bacteria</taxon>
        <taxon>Pseudomonadati</taxon>
        <taxon>Pseudomonadota</taxon>
        <taxon>Betaproteobacteria</taxon>
        <taxon>Burkholderiales</taxon>
        <taxon>Oxalobacteraceae</taxon>
        <taxon>Telluria group</taxon>
        <taxon>Rugamonas</taxon>
    </lineage>
</organism>
<evidence type="ECO:0000313" key="3">
    <source>
        <dbReference type="Proteomes" id="UP000566711"/>
    </source>
</evidence>
<name>A0A7W2I8G2_9BURK</name>
<evidence type="ECO:0000313" key="2">
    <source>
        <dbReference type="EMBL" id="MBA5607506.1"/>
    </source>
</evidence>
<dbReference type="Pfam" id="PF16074">
    <property type="entry name" value="PilW"/>
    <property type="match status" value="1"/>
</dbReference>
<dbReference type="AlphaFoldDB" id="A0A7W2I8G2"/>
<feature type="transmembrane region" description="Helical" evidence="1">
    <location>
        <begin position="12"/>
        <end position="32"/>
    </location>
</feature>